<gene>
    <name evidence="2" type="ORF">HID58_053551</name>
</gene>
<dbReference type="Gene3D" id="3.30.160.570">
    <property type="entry name" value="Ncd80 complex, Spc24 subunit"/>
    <property type="match status" value="1"/>
</dbReference>
<feature type="coiled-coil region" evidence="1">
    <location>
        <begin position="63"/>
        <end position="144"/>
    </location>
</feature>
<dbReference type="InterPro" id="IPR044951">
    <property type="entry name" value="SPC24-like"/>
</dbReference>
<protein>
    <submittedName>
        <fullName evidence="2">Uncharacterized protein</fullName>
    </submittedName>
</protein>
<evidence type="ECO:0000256" key="1">
    <source>
        <dbReference type="SAM" id="Coils"/>
    </source>
</evidence>
<accession>A0ABQ8AF15</accession>
<dbReference type="EMBL" id="JAGKQM010000013">
    <property type="protein sequence ID" value="KAH0891122.1"/>
    <property type="molecule type" value="Genomic_DNA"/>
</dbReference>
<evidence type="ECO:0000313" key="3">
    <source>
        <dbReference type="Proteomes" id="UP000824890"/>
    </source>
</evidence>
<dbReference type="Proteomes" id="UP000824890">
    <property type="component" value="Unassembled WGS sequence"/>
</dbReference>
<proteinExistence type="predicted"/>
<evidence type="ECO:0000313" key="2">
    <source>
        <dbReference type="EMBL" id="KAH0891122.1"/>
    </source>
</evidence>
<keyword evidence="1" id="KW-0175">Coiled coil</keyword>
<organism evidence="2 3">
    <name type="scientific">Brassica napus</name>
    <name type="common">Rape</name>
    <dbReference type="NCBI Taxonomy" id="3708"/>
    <lineage>
        <taxon>Eukaryota</taxon>
        <taxon>Viridiplantae</taxon>
        <taxon>Streptophyta</taxon>
        <taxon>Embryophyta</taxon>
        <taxon>Tracheophyta</taxon>
        <taxon>Spermatophyta</taxon>
        <taxon>Magnoliopsida</taxon>
        <taxon>eudicotyledons</taxon>
        <taxon>Gunneridae</taxon>
        <taxon>Pentapetalae</taxon>
        <taxon>rosids</taxon>
        <taxon>malvids</taxon>
        <taxon>Brassicales</taxon>
        <taxon>Brassicaceae</taxon>
        <taxon>Brassiceae</taxon>
        <taxon>Brassica</taxon>
    </lineage>
</organism>
<sequence>MRGNRGEGEKKLLSFEPLLGRDWLFTFRNYDLINLLNSKNGFDVVSQSFDHSEALHFACDEDLNRIQESIKDCKKKLEAYKKKADEAYSDVSARDDEIERLQRELDEDMELERKINAELVADELKDLKAQWASIDEKRQSLKRKERDDLRAEKKLSMYACVTKVIPEADVNDPFKISGYMVDREKRVEKFQLETNKMTAHESCNSMWSIINKQ</sequence>
<name>A0ABQ8AF15_BRANA</name>
<reference evidence="2 3" key="1">
    <citation type="submission" date="2021-05" db="EMBL/GenBank/DDBJ databases">
        <title>Genome Assembly of Synthetic Allotetraploid Brassica napus Reveals Homoeologous Exchanges between Subgenomes.</title>
        <authorList>
            <person name="Davis J.T."/>
        </authorList>
    </citation>
    <scope>NUCLEOTIDE SEQUENCE [LARGE SCALE GENOMIC DNA]</scope>
    <source>
        <strain evidence="3">cv. Da-Ae</strain>
        <tissue evidence="2">Seedling</tissue>
    </source>
</reference>
<dbReference type="PANTHER" id="PTHR35730:SF2">
    <property type="entry name" value="KINETOCHORE PROTEIN SPC24 HOMOLOG-RELATED"/>
    <property type="match status" value="1"/>
</dbReference>
<comment type="caution">
    <text evidence="2">The sequence shown here is derived from an EMBL/GenBank/DDBJ whole genome shotgun (WGS) entry which is preliminary data.</text>
</comment>
<dbReference type="PANTHER" id="PTHR35730">
    <property type="entry name" value="KINETOCHORE PROTEIN SPC24 HOMOLOG-RELATED"/>
    <property type="match status" value="1"/>
</dbReference>
<keyword evidence="3" id="KW-1185">Reference proteome</keyword>